<proteinExistence type="predicted"/>
<comment type="caution">
    <text evidence="1">The sequence shown here is derived from an EMBL/GenBank/DDBJ whole genome shotgun (WGS) entry which is preliminary data.</text>
</comment>
<keyword evidence="2" id="KW-1185">Reference proteome</keyword>
<organism evidence="1 2">
    <name type="scientific">Orchesella dallaii</name>
    <dbReference type="NCBI Taxonomy" id="48710"/>
    <lineage>
        <taxon>Eukaryota</taxon>
        <taxon>Metazoa</taxon>
        <taxon>Ecdysozoa</taxon>
        <taxon>Arthropoda</taxon>
        <taxon>Hexapoda</taxon>
        <taxon>Collembola</taxon>
        <taxon>Entomobryomorpha</taxon>
        <taxon>Entomobryoidea</taxon>
        <taxon>Orchesellidae</taxon>
        <taxon>Orchesellinae</taxon>
        <taxon>Orchesella</taxon>
    </lineage>
</organism>
<dbReference type="Proteomes" id="UP001642540">
    <property type="component" value="Unassembled WGS sequence"/>
</dbReference>
<protein>
    <submittedName>
        <fullName evidence="1">Uncharacterized protein</fullName>
    </submittedName>
</protein>
<evidence type="ECO:0000313" key="2">
    <source>
        <dbReference type="Proteomes" id="UP001642540"/>
    </source>
</evidence>
<accession>A0ABP1RP93</accession>
<dbReference type="EMBL" id="CAXLJM020000092">
    <property type="protein sequence ID" value="CAL8132197.1"/>
    <property type="molecule type" value="Genomic_DNA"/>
</dbReference>
<gene>
    <name evidence="1" type="ORF">ODALV1_LOCUS24518</name>
</gene>
<reference evidence="1 2" key="1">
    <citation type="submission" date="2024-08" db="EMBL/GenBank/DDBJ databases">
        <authorList>
            <person name="Cucini C."/>
            <person name="Frati F."/>
        </authorList>
    </citation>
    <scope>NUCLEOTIDE SEQUENCE [LARGE SCALE GENOMIC DNA]</scope>
</reference>
<name>A0ABP1RP93_9HEXA</name>
<evidence type="ECO:0000313" key="1">
    <source>
        <dbReference type="EMBL" id="CAL8132197.1"/>
    </source>
</evidence>
<sequence length="117" mass="13258">MTLSIHRMCNNVTSDLTLRKYPKLELIAADQLPGGDGDTRIFCCFSYPISEDDEQVKVCNKFSKTAFGNECKDRLSSETDQDIRQFIQRLKDERLADPNADADVLKPSVPFRNGKIV</sequence>